<name>A0A495MJI2_9FLAO</name>
<dbReference type="OrthoDB" id="1365202at2"/>
<gene>
    <name evidence="1" type="ORF">CLV94_1191</name>
</gene>
<protein>
    <submittedName>
        <fullName evidence="1">Uncharacterized protein</fullName>
    </submittedName>
</protein>
<dbReference type="RefSeq" id="WP_121375487.1">
    <property type="nucleotide sequence ID" value="NZ_RBLC01000001.1"/>
</dbReference>
<keyword evidence="2" id="KW-1185">Reference proteome</keyword>
<reference evidence="1 2" key="1">
    <citation type="submission" date="2018-10" db="EMBL/GenBank/DDBJ databases">
        <title>Genomic Encyclopedia of Archaeal and Bacterial Type Strains, Phase II (KMG-II): from individual species to whole genera.</title>
        <authorList>
            <person name="Goeker M."/>
        </authorList>
    </citation>
    <scope>NUCLEOTIDE SEQUENCE [LARGE SCALE GENOMIC DNA]</scope>
    <source>
        <strain evidence="1 2">DSM 29537</strain>
    </source>
</reference>
<accession>A0A495MJI2</accession>
<dbReference type="AlphaFoldDB" id="A0A495MJI2"/>
<comment type="caution">
    <text evidence="1">The sequence shown here is derived from an EMBL/GenBank/DDBJ whole genome shotgun (WGS) entry which is preliminary data.</text>
</comment>
<dbReference type="EMBL" id="RBLC01000001">
    <property type="protein sequence ID" value="RKS26137.1"/>
    <property type="molecule type" value="Genomic_DNA"/>
</dbReference>
<evidence type="ECO:0000313" key="2">
    <source>
        <dbReference type="Proteomes" id="UP000277579"/>
    </source>
</evidence>
<proteinExistence type="predicted"/>
<evidence type="ECO:0000313" key="1">
    <source>
        <dbReference type="EMBL" id="RKS26137.1"/>
    </source>
</evidence>
<dbReference type="Proteomes" id="UP000277579">
    <property type="component" value="Unassembled WGS sequence"/>
</dbReference>
<sequence>MGYKALVILELPDATEEQKNIFNNVLSKELWFKIKNLNMAWEISFNQNWSRGGAIEAIENDLKKAKKISGVKRMEYAMQLDIQLVVKSC</sequence>
<organism evidence="1 2">
    <name type="scientific">Flavobacterium endophyticum</name>
    <dbReference type="NCBI Taxonomy" id="1540163"/>
    <lineage>
        <taxon>Bacteria</taxon>
        <taxon>Pseudomonadati</taxon>
        <taxon>Bacteroidota</taxon>
        <taxon>Flavobacteriia</taxon>
        <taxon>Flavobacteriales</taxon>
        <taxon>Flavobacteriaceae</taxon>
        <taxon>Flavobacterium</taxon>
    </lineage>
</organism>